<protein>
    <submittedName>
        <fullName evidence="1">Uncharacterized protein</fullName>
    </submittedName>
</protein>
<name>A0A6J5W2C3_PRUAR</name>
<evidence type="ECO:0000313" key="1">
    <source>
        <dbReference type="EMBL" id="CAB4294152.1"/>
    </source>
</evidence>
<dbReference type="Proteomes" id="UP000507245">
    <property type="component" value="Unassembled WGS sequence"/>
</dbReference>
<evidence type="ECO:0000313" key="2">
    <source>
        <dbReference type="Proteomes" id="UP000507245"/>
    </source>
</evidence>
<dbReference type="OrthoDB" id="1744504at2759"/>
<sequence>MILGWGLPGIQGTSVTTKNNWSRMIVEELAMSIAVPCLASKNFINLLKPASHVAVTLLKLPKVLEWMRSVFDDSCISGIIQNLAENNLSTEIVLLFQALLKSEYLKAEQISMPPAENRSTLTTVKMKVQKSIKNKKAVAILDDMGEVCEYLIHLMLSESCLDRDSGGLNFGDKRLLKVTEGS</sequence>
<dbReference type="GO" id="GO:0042138">
    <property type="term" value="P:meiotic DNA double-strand break formation"/>
    <property type="evidence" value="ECO:0007669"/>
    <property type="project" value="InterPro"/>
</dbReference>
<dbReference type="EMBL" id="CAEKKB010000001">
    <property type="protein sequence ID" value="CAB4294152.1"/>
    <property type="molecule type" value="Genomic_DNA"/>
</dbReference>
<reference evidence="2" key="1">
    <citation type="journal article" date="2020" name="Genome Biol.">
        <title>Gamete binning: chromosome-level and haplotype-resolved genome assembly enabled by high-throughput single-cell sequencing of gamete genomes.</title>
        <authorList>
            <person name="Campoy J.A."/>
            <person name="Sun H."/>
            <person name="Goel M."/>
            <person name="Jiao W.-B."/>
            <person name="Folz-Donahue K."/>
            <person name="Wang N."/>
            <person name="Rubio M."/>
            <person name="Liu C."/>
            <person name="Kukat C."/>
            <person name="Ruiz D."/>
            <person name="Huettel B."/>
            <person name="Schneeberger K."/>
        </authorList>
    </citation>
    <scope>NUCLEOTIDE SEQUENCE [LARGE SCALE GENOMIC DNA]</scope>
    <source>
        <strain evidence="2">cv. Rojo Pasion</strain>
    </source>
</reference>
<gene>
    <name evidence="1" type="ORF">ORAREDHAP_LOCUS4104</name>
</gene>
<proteinExistence type="predicted"/>
<dbReference type="PANTHER" id="PTHR36379">
    <property type="entry name" value="PROTEIN PRD1"/>
    <property type="match status" value="1"/>
</dbReference>
<accession>A0A6J5W2C3</accession>
<dbReference type="InterPro" id="IPR044968">
    <property type="entry name" value="PRD1"/>
</dbReference>
<keyword evidence="2" id="KW-1185">Reference proteome</keyword>
<dbReference type="PANTHER" id="PTHR36379:SF1">
    <property type="entry name" value="PUTATIVE RECOMBINATION INITIATION DEFECT 1-RELATED"/>
    <property type="match status" value="1"/>
</dbReference>
<dbReference type="AlphaFoldDB" id="A0A6J5W2C3"/>
<organism evidence="1 2">
    <name type="scientific">Prunus armeniaca</name>
    <name type="common">Apricot</name>
    <name type="synonym">Armeniaca vulgaris</name>
    <dbReference type="NCBI Taxonomy" id="36596"/>
    <lineage>
        <taxon>Eukaryota</taxon>
        <taxon>Viridiplantae</taxon>
        <taxon>Streptophyta</taxon>
        <taxon>Embryophyta</taxon>
        <taxon>Tracheophyta</taxon>
        <taxon>Spermatophyta</taxon>
        <taxon>Magnoliopsida</taxon>
        <taxon>eudicotyledons</taxon>
        <taxon>Gunneridae</taxon>
        <taxon>Pentapetalae</taxon>
        <taxon>rosids</taxon>
        <taxon>fabids</taxon>
        <taxon>Rosales</taxon>
        <taxon>Rosaceae</taxon>
        <taxon>Amygdaloideae</taxon>
        <taxon>Amygdaleae</taxon>
        <taxon>Prunus</taxon>
    </lineage>
</organism>